<dbReference type="AlphaFoldDB" id="A0A371GJA3"/>
<evidence type="ECO:0000313" key="3">
    <source>
        <dbReference type="Proteomes" id="UP000257109"/>
    </source>
</evidence>
<gene>
    <name evidence="2" type="ORF">CR513_27478</name>
</gene>
<feature type="non-terminal residue" evidence="2">
    <location>
        <position position="1"/>
    </location>
</feature>
<feature type="region of interest" description="Disordered" evidence="1">
    <location>
        <begin position="73"/>
        <end position="98"/>
    </location>
</feature>
<dbReference type="Proteomes" id="UP000257109">
    <property type="component" value="Unassembled WGS sequence"/>
</dbReference>
<feature type="compositionally biased region" description="Low complexity" evidence="1">
    <location>
        <begin position="73"/>
        <end position="88"/>
    </location>
</feature>
<evidence type="ECO:0000256" key="1">
    <source>
        <dbReference type="SAM" id="MobiDB-lite"/>
    </source>
</evidence>
<sequence>MDKCRIFEQNQQARIMCQVLTSHANKPTFPRKKFSTVEDYTRRRISPIRGLGRAYGNIFVAQFGANNTSNFVSRNNNNNKGNQVACNNSGNNNLQAGR</sequence>
<reference evidence="2" key="1">
    <citation type="submission" date="2018-05" db="EMBL/GenBank/DDBJ databases">
        <title>Draft genome of Mucuna pruriens seed.</title>
        <authorList>
            <person name="Nnadi N.E."/>
            <person name="Vos R."/>
            <person name="Hasami M.H."/>
            <person name="Devisetty U.K."/>
            <person name="Aguiy J.C."/>
        </authorList>
    </citation>
    <scope>NUCLEOTIDE SEQUENCE [LARGE SCALE GENOMIC DNA]</scope>
    <source>
        <strain evidence="2">JCA_2017</strain>
    </source>
</reference>
<accession>A0A371GJA3</accession>
<dbReference type="EMBL" id="QJKJ01005336">
    <property type="protein sequence ID" value="RDX90639.1"/>
    <property type="molecule type" value="Genomic_DNA"/>
</dbReference>
<feature type="compositionally biased region" description="Polar residues" evidence="1">
    <location>
        <begin position="89"/>
        <end position="98"/>
    </location>
</feature>
<organism evidence="2 3">
    <name type="scientific">Mucuna pruriens</name>
    <name type="common">Velvet bean</name>
    <name type="synonym">Dolichos pruriens</name>
    <dbReference type="NCBI Taxonomy" id="157652"/>
    <lineage>
        <taxon>Eukaryota</taxon>
        <taxon>Viridiplantae</taxon>
        <taxon>Streptophyta</taxon>
        <taxon>Embryophyta</taxon>
        <taxon>Tracheophyta</taxon>
        <taxon>Spermatophyta</taxon>
        <taxon>Magnoliopsida</taxon>
        <taxon>eudicotyledons</taxon>
        <taxon>Gunneridae</taxon>
        <taxon>Pentapetalae</taxon>
        <taxon>rosids</taxon>
        <taxon>fabids</taxon>
        <taxon>Fabales</taxon>
        <taxon>Fabaceae</taxon>
        <taxon>Papilionoideae</taxon>
        <taxon>50 kb inversion clade</taxon>
        <taxon>NPAAA clade</taxon>
        <taxon>indigoferoid/millettioid clade</taxon>
        <taxon>Phaseoleae</taxon>
        <taxon>Mucuna</taxon>
    </lineage>
</organism>
<comment type="caution">
    <text evidence="2">The sequence shown here is derived from an EMBL/GenBank/DDBJ whole genome shotgun (WGS) entry which is preliminary data.</text>
</comment>
<name>A0A371GJA3_MUCPR</name>
<evidence type="ECO:0000313" key="2">
    <source>
        <dbReference type="EMBL" id="RDX90639.1"/>
    </source>
</evidence>
<proteinExistence type="predicted"/>
<protein>
    <submittedName>
        <fullName evidence="2">Uncharacterized protein</fullName>
    </submittedName>
</protein>
<keyword evidence="3" id="KW-1185">Reference proteome</keyword>